<keyword evidence="6" id="KW-0325">Glycoprotein</keyword>
<keyword evidence="5" id="KW-0378">Hydrolase</keyword>
<keyword evidence="7" id="KW-0326">Glycosidase</keyword>
<dbReference type="FunFam" id="2.60.120.260:FF:000065">
    <property type="entry name" value="Beta-galactosidase A"/>
    <property type="match status" value="1"/>
</dbReference>
<accession>A0A1L7XWE3</accession>
<dbReference type="FunFam" id="2.60.120.260:FF:000088">
    <property type="entry name" value="Beta-galactosidase A"/>
    <property type="match status" value="1"/>
</dbReference>
<dbReference type="Proteomes" id="UP000184330">
    <property type="component" value="Unassembled WGS sequence"/>
</dbReference>
<evidence type="ECO:0000313" key="12">
    <source>
        <dbReference type="Proteomes" id="UP000184330"/>
    </source>
</evidence>
<feature type="chain" id="PRO_5012792611" description="beta-galactosidase" evidence="9">
    <location>
        <begin position="17"/>
        <end position="1004"/>
    </location>
</feature>
<dbReference type="InterPro" id="IPR025972">
    <property type="entry name" value="BetaGal_dom3"/>
</dbReference>
<dbReference type="InterPro" id="IPR017853">
    <property type="entry name" value="GH"/>
</dbReference>
<evidence type="ECO:0000259" key="10">
    <source>
        <dbReference type="SMART" id="SM01029"/>
    </source>
</evidence>
<dbReference type="SUPFAM" id="SSF51011">
    <property type="entry name" value="Glycosyl hydrolase domain"/>
    <property type="match status" value="1"/>
</dbReference>
<organism evidence="11 12">
    <name type="scientific">Phialocephala subalpina</name>
    <dbReference type="NCBI Taxonomy" id="576137"/>
    <lineage>
        <taxon>Eukaryota</taxon>
        <taxon>Fungi</taxon>
        <taxon>Dikarya</taxon>
        <taxon>Ascomycota</taxon>
        <taxon>Pezizomycotina</taxon>
        <taxon>Leotiomycetes</taxon>
        <taxon>Helotiales</taxon>
        <taxon>Mollisiaceae</taxon>
        <taxon>Phialocephala</taxon>
        <taxon>Phialocephala fortinii species complex</taxon>
    </lineage>
</organism>
<evidence type="ECO:0000256" key="6">
    <source>
        <dbReference type="ARBA" id="ARBA00023180"/>
    </source>
</evidence>
<dbReference type="EMBL" id="FJOG01000069">
    <property type="protein sequence ID" value="CZR69346.1"/>
    <property type="molecule type" value="Genomic_DNA"/>
</dbReference>
<dbReference type="Gene3D" id="2.60.390.10">
    <property type="entry name" value="Beta-galactosidase, domain 3"/>
    <property type="match status" value="1"/>
</dbReference>
<dbReference type="AlphaFoldDB" id="A0A1L7XWE3"/>
<reference evidence="11 12" key="1">
    <citation type="submission" date="2016-03" db="EMBL/GenBank/DDBJ databases">
        <authorList>
            <person name="Ploux O."/>
        </authorList>
    </citation>
    <scope>NUCLEOTIDE SEQUENCE [LARGE SCALE GENOMIC DNA]</scope>
    <source>
        <strain evidence="11 12">UAMH 11012</strain>
    </source>
</reference>
<dbReference type="EC" id="3.2.1.23" evidence="3"/>
<dbReference type="InterPro" id="IPR031330">
    <property type="entry name" value="Gly_Hdrlase_35_cat"/>
</dbReference>
<evidence type="ECO:0000256" key="7">
    <source>
        <dbReference type="ARBA" id="ARBA00023295"/>
    </source>
</evidence>
<dbReference type="Pfam" id="PF13364">
    <property type="entry name" value="BetaGal_ABD2"/>
    <property type="match status" value="2"/>
</dbReference>
<dbReference type="Pfam" id="PF13363">
    <property type="entry name" value="BetaGal_dom3"/>
    <property type="match status" value="1"/>
</dbReference>
<name>A0A1L7XWE3_9HELO</name>
<evidence type="ECO:0000256" key="9">
    <source>
        <dbReference type="SAM" id="SignalP"/>
    </source>
</evidence>
<evidence type="ECO:0000256" key="5">
    <source>
        <dbReference type="ARBA" id="ARBA00022801"/>
    </source>
</evidence>
<protein>
    <recommendedName>
        <fullName evidence="3">beta-galactosidase</fullName>
        <ecNumber evidence="3">3.2.1.23</ecNumber>
    </recommendedName>
</protein>
<dbReference type="InterPro" id="IPR001944">
    <property type="entry name" value="Glycoside_Hdrlase_35"/>
</dbReference>
<dbReference type="InterPro" id="IPR025300">
    <property type="entry name" value="BetaGal_jelly_roll_dom"/>
</dbReference>
<dbReference type="Gene3D" id="2.102.20.10">
    <property type="entry name" value="Beta-galactosidase, domain 2"/>
    <property type="match status" value="1"/>
</dbReference>
<dbReference type="Gene3D" id="2.60.120.260">
    <property type="entry name" value="Galactose-binding domain-like"/>
    <property type="match status" value="2"/>
</dbReference>
<comment type="similarity">
    <text evidence="2 8">Belongs to the glycosyl hydrolase 35 family.</text>
</comment>
<evidence type="ECO:0000256" key="1">
    <source>
        <dbReference type="ARBA" id="ARBA00001412"/>
    </source>
</evidence>
<evidence type="ECO:0000256" key="8">
    <source>
        <dbReference type="RuleBase" id="RU003679"/>
    </source>
</evidence>
<evidence type="ECO:0000313" key="11">
    <source>
        <dbReference type="EMBL" id="CZR69346.1"/>
    </source>
</evidence>
<dbReference type="SUPFAM" id="SSF117100">
    <property type="entry name" value="Beta-galactosidase LacA, domain 3"/>
    <property type="match status" value="1"/>
</dbReference>
<dbReference type="SMART" id="SM01029">
    <property type="entry name" value="BetaGal_dom2"/>
    <property type="match status" value="1"/>
</dbReference>
<evidence type="ECO:0000256" key="3">
    <source>
        <dbReference type="ARBA" id="ARBA00012756"/>
    </source>
</evidence>
<dbReference type="PANTHER" id="PTHR23421">
    <property type="entry name" value="BETA-GALACTOSIDASE RELATED"/>
    <property type="match status" value="1"/>
</dbReference>
<dbReference type="GO" id="GO:0005975">
    <property type="term" value="P:carbohydrate metabolic process"/>
    <property type="evidence" value="ECO:0007669"/>
    <property type="project" value="InterPro"/>
</dbReference>
<dbReference type="InterPro" id="IPR008979">
    <property type="entry name" value="Galactose-bd-like_sf"/>
</dbReference>
<dbReference type="Pfam" id="PF10435">
    <property type="entry name" value="BetaGal_dom2"/>
    <property type="match status" value="1"/>
</dbReference>
<dbReference type="InterPro" id="IPR036833">
    <property type="entry name" value="BetaGal_dom3_sf"/>
</dbReference>
<proteinExistence type="inferred from homology"/>
<feature type="signal peptide" evidence="9">
    <location>
        <begin position="1"/>
        <end position="16"/>
    </location>
</feature>
<dbReference type="SUPFAM" id="SSF51445">
    <property type="entry name" value="(Trans)glycosidases"/>
    <property type="match status" value="1"/>
</dbReference>
<dbReference type="Pfam" id="PF01301">
    <property type="entry name" value="Glyco_hydro_35"/>
    <property type="match status" value="1"/>
</dbReference>
<gene>
    <name evidence="11" type="ORF">PAC_19246</name>
</gene>
<dbReference type="InterPro" id="IPR037110">
    <property type="entry name" value="Betagal_dom2_sf"/>
</dbReference>
<comment type="catalytic activity">
    <reaction evidence="1">
        <text>Hydrolysis of terminal non-reducing beta-D-galactose residues in beta-D-galactosides.</text>
        <dbReference type="EC" id="3.2.1.23"/>
    </reaction>
</comment>
<dbReference type="OrthoDB" id="1657402at2759"/>
<evidence type="ECO:0000256" key="2">
    <source>
        <dbReference type="ARBA" id="ARBA00009809"/>
    </source>
</evidence>
<sequence length="1004" mass="108930">MKFLCILFFVAFPAQASTLSIRSKAPHTIRDSDGLQNIVTWDEHSLFVHGERVFLFSGEFHPFRLPVAGLYIDVFQKIKALGFNAVSFYTFWPLLEGEPGVYRADGIFDLQPFFDAATYAGIWLIARPGPYINSEATGGGLPGWLQRITGQLRTTDPSYLNATNNYMAHMGATIAKAQITNGGPIILTKVGNEYSIDPAMIASLTGLPQSNLPNPNISVDGGFPDLAYMGYVKQQLRNAGVVVPLTFNDAVALGHFAPGFAVNGSTAGDVNIYSHDSYPLDYTCDNAGIWSYDSVLSTLYEVHEEQSPTTPYMISEFEGSAGDGWGGFGFNVCAQKLNQEFERVYYKNNFANGIKIINIYMVYGGTNWGNIGYPGGYTSYDEGAAINESREITREKWSELKLEANFMKVTPAYLTATPGVGVNGTYTNNDAIYTTPLYGNGSATNFYIVRSADPNSTDTKTYTLRLPTSKGIVSIPQGPQLGGTLTLSARDSKWHVTDYDIGGTTLLYSTAEIFTWKIVGNYTNLVVYGGPGELHELSIITESEAVIVEGSDITTKSINGTVGTLYVYVLDRNRADNYWTPDCLNSSATSSLILEAGYLVRSACVQESAVHIVGDLNATVPLKVIGAPAGTNALYFNEQLIDFTTCSTGELSSTLQYSSSSITLPDLSILGWKYLDDLPELQSSYDDSTWTPADHNTTINPTLLQTPTSLYSSDYGYHAGVLVYRGHFVANGTEKSLYISTQGGASFSSSVWLNSTFLGSWVGIANVEYDNSTYDMPSLTAGEPYVFTVVVDNNGLDYDVLVGSDFMKKPRGILDYDLPGHPKSDVTWKLTGNLGGEEYIDKVRGPLNEGGLFAERQGYTQPSPPSQNWTAGSPTEGLSEAGVAFYSTSLQLDLPSGYDIPLNFEFGNATAGGAVQNYTALLWVNGYQFGKYKNMLGPQTSFPVPQGVLNYQGTNWLGVELWAHDAAGASLLGFQLTAGTPVLTSLTAPASIPQPAWVQRAGSY</sequence>
<dbReference type="PRINTS" id="PR00742">
    <property type="entry name" value="GLHYDRLASE35"/>
</dbReference>
<keyword evidence="4 9" id="KW-0732">Signal</keyword>
<dbReference type="SUPFAM" id="SSF49785">
    <property type="entry name" value="Galactose-binding domain-like"/>
    <property type="match status" value="2"/>
</dbReference>
<dbReference type="InterPro" id="IPR018954">
    <property type="entry name" value="Betagal_dom2"/>
</dbReference>
<evidence type="ECO:0000256" key="4">
    <source>
        <dbReference type="ARBA" id="ARBA00022729"/>
    </source>
</evidence>
<dbReference type="GO" id="GO:0004565">
    <property type="term" value="F:beta-galactosidase activity"/>
    <property type="evidence" value="ECO:0007669"/>
    <property type="project" value="UniProtKB-EC"/>
</dbReference>
<dbReference type="Gene3D" id="3.20.20.80">
    <property type="entry name" value="Glycosidases"/>
    <property type="match status" value="1"/>
</dbReference>
<dbReference type="FunFam" id="3.20.20.80:FF:000040">
    <property type="entry name" value="Beta-galactosidase A"/>
    <property type="match status" value="1"/>
</dbReference>
<keyword evidence="12" id="KW-1185">Reference proteome</keyword>
<feature type="domain" description="Beta-galactosidase" evidence="10">
    <location>
        <begin position="413"/>
        <end position="578"/>
    </location>
</feature>
<dbReference type="STRING" id="576137.A0A1L7XWE3"/>